<gene>
    <name evidence="2" type="ORF">F7R25_10890</name>
</gene>
<accession>A0A6L3MYK5</accession>
<dbReference type="RefSeq" id="WP_150998764.1">
    <property type="nucleotide sequence ID" value="NZ_CABVPM010000012.1"/>
</dbReference>
<dbReference type="Proteomes" id="UP000473470">
    <property type="component" value="Unassembled WGS sequence"/>
</dbReference>
<protein>
    <submittedName>
        <fullName evidence="2">Uncharacterized protein</fullName>
    </submittedName>
</protein>
<comment type="caution">
    <text evidence="2">The sequence shown here is derived from an EMBL/GenBank/DDBJ whole genome shotgun (WGS) entry which is preliminary data.</text>
</comment>
<reference evidence="2 3" key="1">
    <citation type="submission" date="2019-09" db="EMBL/GenBank/DDBJ databases">
        <title>Draft genome sequences of 48 bacterial type strains from the CCUG.</title>
        <authorList>
            <person name="Tunovic T."/>
            <person name="Pineiro-Iglesias B."/>
            <person name="Unosson C."/>
            <person name="Inganas E."/>
            <person name="Ohlen M."/>
            <person name="Cardew S."/>
            <person name="Jensie-Markopoulos S."/>
            <person name="Salva-Serra F."/>
            <person name="Jaen-Luchoro D."/>
            <person name="Karlsson R."/>
            <person name="Svensson-Stadler L."/>
            <person name="Chun J."/>
            <person name="Moore E."/>
        </authorList>
    </citation>
    <scope>NUCLEOTIDE SEQUENCE [LARGE SCALE GENOMIC DNA]</scope>
    <source>
        <strain evidence="2 3">CCUG 65686</strain>
    </source>
</reference>
<dbReference type="AlphaFoldDB" id="A0A6L3MYK5"/>
<feature type="region of interest" description="Disordered" evidence="1">
    <location>
        <begin position="61"/>
        <end position="114"/>
    </location>
</feature>
<name>A0A6L3MYK5_9BURK</name>
<organism evidence="2 3">
    <name type="scientific">Burkholderia stagnalis</name>
    <dbReference type="NCBI Taxonomy" id="1503054"/>
    <lineage>
        <taxon>Bacteria</taxon>
        <taxon>Pseudomonadati</taxon>
        <taxon>Pseudomonadota</taxon>
        <taxon>Betaproteobacteria</taxon>
        <taxon>Burkholderiales</taxon>
        <taxon>Burkholderiaceae</taxon>
        <taxon>Burkholderia</taxon>
        <taxon>Burkholderia cepacia complex</taxon>
    </lineage>
</organism>
<evidence type="ECO:0000313" key="2">
    <source>
        <dbReference type="EMBL" id="KAB0638609.1"/>
    </source>
</evidence>
<sequence>MKRGDPGPRRTAGWRRFCPVADAPHAVMGRVRRQSNFLRIAPRFFHPIKDRSMGRRLSKIACPATPPAGRPRRIGSAPRSRADSNGDRKSFETGLKSGRVRDDGRISIFRSGAP</sequence>
<dbReference type="EMBL" id="VZOK01000013">
    <property type="protein sequence ID" value="KAB0638609.1"/>
    <property type="molecule type" value="Genomic_DNA"/>
</dbReference>
<proteinExistence type="predicted"/>
<feature type="compositionally biased region" description="Basic and acidic residues" evidence="1">
    <location>
        <begin position="80"/>
        <end position="91"/>
    </location>
</feature>
<evidence type="ECO:0000256" key="1">
    <source>
        <dbReference type="SAM" id="MobiDB-lite"/>
    </source>
</evidence>
<evidence type="ECO:0000313" key="3">
    <source>
        <dbReference type="Proteomes" id="UP000473470"/>
    </source>
</evidence>